<comment type="function">
    <text evidence="1">May act as a substrate-specific adapter of an E3 ubiquitin-protein ligase complex (CUL3-RBX1-BTB) which mediates the ubiquitination and subsequent proteasomal degradation of target proteins.</text>
</comment>
<dbReference type="InterPro" id="IPR011333">
    <property type="entry name" value="SKP1/BTB/POZ_sf"/>
</dbReference>
<evidence type="ECO:0000256" key="1">
    <source>
        <dbReference type="ARBA" id="ARBA00002668"/>
    </source>
</evidence>
<comment type="pathway">
    <text evidence="2">Protein modification; protein ubiquitination.</text>
</comment>
<evidence type="ECO:0000313" key="6">
    <source>
        <dbReference type="EMBL" id="KAK1321419.1"/>
    </source>
</evidence>
<dbReference type="SUPFAM" id="SSF54695">
    <property type="entry name" value="POZ domain"/>
    <property type="match status" value="1"/>
</dbReference>
<dbReference type="EMBL" id="JAUJYO010000003">
    <property type="protein sequence ID" value="KAK1321147.1"/>
    <property type="molecule type" value="Genomic_DNA"/>
</dbReference>
<reference evidence="5" key="1">
    <citation type="journal article" date="2023" name="Nat. Commun.">
        <title>Diploid and tetraploid genomes of Acorus and the evolution of monocots.</title>
        <authorList>
            <person name="Ma L."/>
            <person name="Liu K.W."/>
            <person name="Li Z."/>
            <person name="Hsiao Y.Y."/>
            <person name="Qi Y."/>
            <person name="Fu T."/>
            <person name="Tang G.D."/>
            <person name="Zhang D."/>
            <person name="Sun W.H."/>
            <person name="Liu D.K."/>
            <person name="Li Y."/>
            <person name="Chen G.Z."/>
            <person name="Liu X.D."/>
            <person name="Liao X.Y."/>
            <person name="Jiang Y.T."/>
            <person name="Yu X."/>
            <person name="Hao Y."/>
            <person name="Huang J."/>
            <person name="Zhao X.W."/>
            <person name="Ke S."/>
            <person name="Chen Y.Y."/>
            <person name="Wu W.L."/>
            <person name="Hsu J.L."/>
            <person name="Lin Y.F."/>
            <person name="Huang M.D."/>
            <person name="Li C.Y."/>
            <person name="Huang L."/>
            <person name="Wang Z.W."/>
            <person name="Zhao X."/>
            <person name="Zhong W.Y."/>
            <person name="Peng D.H."/>
            <person name="Ahmad S."/>
            <person name="Lan S."/>
            <person name="Zhang J.S."/>
            <person name="Tsai W.C."/>
            <person name="Van de Peer Y."/>
            <person name="Liu Z.J."/>
        </authorList>
    </citation>
    <scope>NUCLEOTIDE SEQUENCE</scope>
    <source>
        <strain evidence="5">CP</strain>
    </source>
</reference>
<dbReference type="InterPro" id="IPR045890">
    <property type="entry name" value="POB1-like"/>
</dbReference>
<evidence type="ECO:0000259" key="4">
    <source>
        <dbReference type="PROSITE" id="PS50097"/>
    </source>
</evidence>
<dbReference type="Proteomes" id="UP001180020">
    <property type="component" value="Unassembled WGS sequence"/>
</dbReference>
<dbReference type="Pfam" id="PF00651">
    <property type="entry name" value="BTB"/>
    <property type="match status" value="1"/>
</dbReference>
<evidence type="ECO:0000256" key="3">
    <source>
        <dbReference type="ARBA" id="ARBA00022786"/>
    </source>
</evidence>
<evidence type="ECO:0000256" key="2">
    <source>
        <dbReference type="ARBA" id="ARBA00004906"/>
    </source>
</evidence>
<name>A0AAV9F625_ACOCL</name>
<protein>
    <submittedName>
        <fullName evidence="5">BTB/POZ domain-containing protein POB1</fullName>
    </submittedName>
</protein>
<dbReference type="PANTHER" id="PTHR46336">
    <property type="entry name" value="OS02G0260700 PROTEIN"/>
    <property type="match status" value="1"/>
</dbReference>
<dbReference type="InterPro" id="IPR011705">
    <property type="entry name" value="BACK"/>
</dbReference>
<dbReference type="InterPro" id="IPR000210">
    <property type="entry name" value="BTB/POZ_dom"/>
</dbReference>
<evidence type="ECO:0000313" key="5">
    <source>
        <dbReference type="EMBL" id="KAK1321147.1"/>
    </source>
</evidence>
<accession>A0AAV9F625</accession>
<dbReference type="GO" id="GO:0010114">
    <property type="term" value="P:response to red light"/>
    <property type="evidence" value="ECO:0007669"/>
    <property type="project" value="TreeGrafter"/>
</dbReference>
<dbReference type="FunFam" id="1.25.40.420:FF:000008">
    <property type="entry name" value="BTB/POZ domain-containing protein POB1"/>
    <property type="match status" value="1"/>
</dbReference>
<dbReference type="EMBL" id="JAUJYO010000003">
    <property type="protein sequence ID" value="KAK1321419.1"/>
    <property type="molecule type" value="Genomic_DNA"/>
</dbReference>
<dbReference type="SMART" id="SM00225">
    <property type="entry name" value="BTB"/>
    <property type="match status" value="1"/>
</dbReference>
<gene>
    <name evidence="5" type="primary">POB1</name>
    <name evidence="6" type="ORF">QJS10_CPA03g01114</name>
    <name evidence="5" type="ORF">QJS10_CPA03g01116</name>
</gene>
<dbReference type="Pfam" id="PF07707">
    <property type="entry name" value="BACK"/>
    <property type="match status" value="1"/>
</dbReference>
<keyword evidence="7" id="KW-1185">Reference proteome</keyword>
<keyword evidence="3" id="KW-0833">Ubl conjugation pathway</keyword>
<feature type="domain" description="BTB" evidence="4">
    <location>
        <begin position="60"/>
        <end position="130"/>
    </location>
</feature>
<comment type="caution">
    <text evidence="5">The sequence shown here is derived from an EMBL/GenBank/DDBJ whole genome shotgun (WGS) entry which is preliminary data.</text>
</comment>
<evidence type="ECO:0000313" key="7">
    <source>
        <dbReference type="Proteomes" id="UP001180020"/>
    </source>
</evidence>
<dbReference type="Gene3D" id="1.25.40.420">
    <property type="match status" value="1"/>
</dbReference>
<dbReference type="AlphaFoldDB" id="A0AAV9F625"/>
<dbReference type="PANTHER" id="PTHR46336:SF3">
    <property type="entry name" value="BTB_POZ DOMAIN-CONTAINING PROTEIN POB1"/>
    <property type="match status" value="1"/>
</dbReference>
<dbReference type="PROSITE" id="PS50097">
    <property type="entry name" value="BTB"/>
    <property type="match status" value="1"/>
</dbReference>
<dbReference type="CDD" id="cd18186">
    <property type="entry name" value="BTB_POZ_ZBTB_KLHL-like"/>
    <property type="match status" value="1"/>
</dbReference>
<dbReference type="GO" id="GO:0005634">
    <property type="term" value="C:nucleus"/>
    <property type="evidence" value="ECO:0007669"/>
    <property type="project" value="TreeGrafter"/>
</dbReference>
<sequence>MDNQGDENCFEFAFDNPLFSDRVLQIEVTDETLVDKQINSSTTKKLKKRKIKKKKIQEADENKVEVRVKHVHVNSAVLAAQSAFFYKLFSNGMRDSNNKCETSLKVKMSEEAPLKELLHFINTRKFSSIDTSDYHSLLAILILADKYEVIQCMKYCVELLLRLPMTQESALLYLELPPSVSMNMEVQPLMDASKKHLVACYIDIEKSQSELMNLSIVGLEMILSSDHILPGTEDDVSEVIIDWARHHYPNVEERREVLSSLITRFVRFPYLSCKQLRKFLDFEDINRATLLESITDALLFKDEHLRKKNALASIDSTNKQFIERSYTWRPIKVVESETPMPHSVVYFNLSRSECASLFPSETIETQSFPVGGHTFYLQAFSKENNSSLSHSFGIWLYLVKSEKISASCRWAVRKNPDKFFIDVVNGSHTLDFGDPITCLIPHGLHS</sequence>
<proteinExistence type="predicted"/>
<reference evidence="5" key="2">
    <citation type="submission" date="2023-06" db="EMBL/GenBank/DDBJ databases">
        <authorList>
            <person name="Ma L."/>
            <person name="Liu K.-W."/>
            <person name="Li Z."/>
            <person name="Hsiao Y.-Y."/>
            <person name="Qi Y."/>
            <person name="Fu T."/>
            <person name="Tang G."/>
            <person name="Zhang D."/>
            <person name="Sun W.-H."/>
            <person name="Liu D.-K."/>
            <person name="Li Y."/>
            <person name="Chen G.-Z."/>
            <person name="Liu X.-D."/>
            <person name="Liao X.-Y."/>
            <person name="Jiang Y.-T."/>
            <person name="Yu X."/>
            <person name="Hao Y."/>
            <person name="Huang J."/>
            <person name="Zhao X.-W."/>
            <person name="Ke S."/>
            <person name="Chen Y.-Y."/>
            <person name="Wu W.-L."/>
            <person name="Hsu J.-L."/>
            <person name="Lin Y.-F."/>
            <person name="Huang M.-D."/>
            <person name="Li C.-Y."/>
            <person name="Huang L."/>
            <person name="Wang Z.-W."/>
            <person name="Zhao X."/>
            <person name="Zhong W.-Y."/>
            <person name="Peng D.-H."/>
            <person name="Ahmad S."/>
            <person name="Lan S."/>
            <person name="Zhang J.-S."/>
            <person name="Tsai W.-C."/>
            <person name="Van De Peer Y."/>
            <person name="Liu Z.-J."/>
        </authorList>
    </citation>
    <scope>NUCLEOTIDE SEQUENCE</scope>
    <source>
        <strain evidence="5">CP</strain>
        <tissue evidence="5">Leaves</tissue>
    </source>
</reference>
<organism evidence="5 7">
    <name type="scientific">Acorus calamus</name>
    <name type="common">Sweet flag</name>
    <dbReference type="NCBI Taxonomy" id="4465"/>
    <lineage>
        <taxon>Eukaryota</taxon>
        <taxon>Viridiplantae</taxon>
        <taxon>Streptophyta</taxon>
        <taxon>Embryophyta</taxon>
        <taxon>Tracheophyta</taxon>
        <taxon>Spermatophyta</taxon>
        <taxon>Magnoliopsida</taxon>
        <taxon>Liliopsida</taxon>
        <taxon>Acoraceae</taxon>
        <taxon>Acorus</taxon>
    </lineage>
</organism>
<dbReference type="Gene3D" id="3.30.710.10">
    <property type="entry name" value="Potassium Channel Kv1.1, Chain A"/>
    <property type="match status" value="1"/>
</dbReference>